<name>A0A068TGV9_NEOGA</name>
<geneLocation type="plasmid" evidence="7">
    <name>II</name>
</geneLocation>
<evidence type="ECO:0000259" key="5">
    <source>
        <dbReference type="Pfam" id="PF01464"/>
    </source>
</evidence>
<evidence type="ECO:0000256" key="3">
    <source>
        <dbReference type="SAM" id="MobiDB-lite"/>
    </source>
</evidence>
<feature type="region of interest" description="Disordered" evidence="3">
    <location>
        <begin position="302"/>
        <end position="336"/>
    </location>
</feature>
<sequence length="363" mass="38829">MRTLRVFAPVAFAALVAAIPKIALADVPVIDNTILNADTARDKATSKIETTDKDRHTIHTSVTCSIYRPARRNDPVGAAEQNAEISGLARRIAQEEGVDESLFLALIYQESRFNPCAKSSAGATGLTQLMPGTADQLGVDENNIEDNLRGGARYLNQQLRKFGGDTNLALAAYNSGPGNVSKYGGIPPFKETQGYVRSITRDWLPAFGGSDKSGIPLNYGGGGTAYSGMRDSTLNAMGTSRATSESLGNVASWYQQLAGLQTGTIQDSWDHNSTARNANLEMMNNVIRLGAAMADLINSRNAVTTSDVSSTSRSTAGVNGDDPPRDTTGLCDPRQGLVWDPEQKACIAKREETADIQLMLQPQ</sequence>
<protein>
    <submittedName>
        <fullName evidence="6">Type IV system transglycosylase</fullName>
    </submittedName>
</protein>
<dbReference type="PANTHER" id="PTHR37423:SF2">
    <property type="entry name" value="MEMBRANE-BOUND LYTIC MUREIN TRANSGLYCOSYLASE C"/>
    <property type="match status" value="1"/>
</dbReference>
<gene>
    <name evidence="6" type="ORF">RG1141_PA08550</name>
</gene>
<feature type="chain" id="PRO_5001653980" evidence="4">
    <location>
        <begin position="26"/>
        <end position="363"/>
    </location>
</feature>
<dbReference type="KEGG" id="ngl:RG1141_PA08550"/>
<keyword evidence="6" id="KW-0614">Plasmid</keyword>
<evidence type="ECO:0000256" key="4">
    <source>
        <dbReference type="SAM" id="SignalP"/>
    </source>
</evidence>
<comment type="similarity">
    <text evidence="1">Belongs to the transglycosylase Slt family.</text>
</comment>
<dbReference type="HOGENOM" id="CLU_764831_0_0_5"/>
<dbReference type="InterPro" id="IPR023346">
    <property type="entry name" value="Lysozyme-like_dom_sf"/>
</dbReference>
<keyword evidence="4" id="KW-0732">Signal</keyword>
<feature type="signal peptide" evidence="4">
    <location>
        <begin position="1"/>
        <end position="25"/>
    </location>
</feature>
<dbReference type="RefSeq" id="WP_040124861.1">
    <property type="nucleotide sequence ID" value="NZ_HG938356.1"/>
</dbReference>
<dbReference type="eggNOG" id="COG0741">
    <property type="taxonomic scope" value="Bacteria"/>
</dbReference>
<dbReference type="PANTHER" id="PTHR37423">
    <property type="entry name" value="SOLUBLE LYTIC MUREIN TRANSGLYCOSYLASE-RELATED"/>
    <property type="match status" value="1"/>
</dbReference>
<dbReference type="EMBL" id="HG938356">
    <property type="protein sequence ID" value="CDN57687.1"/>
    <property type="molecule type" value="Genomic_DNA"/>
</dbReference>
<dbReference type="InterPro" id="IPR008258">
    <property type="entry name" value="Transglycosylase_SLT_dom_1"/>
</dbReference>
<accession>A0A068TGV9</accession>
<feature type="domain" description="Transglycosylase SLT" evidence="5">
    <location>
        <begin position="89"/>
        <end position="192"/>
    </location>
</feature>
<reference evidence="7" key="1">
    <citation type="journal article" date="2014" name="BMC Genomics">
        <title>Genome sequencing of two Neorhizobium galegae strains reveals a noeT gene responsible for the unusual acetylation of the nodulation factors.</title>
        <authorList>
            <person name="Osterman J."/>
            <person name="Marsh J."/>
            <person name="Laine P.K."/>
            <person name="Zeng Z."/>
            <person name="Alatalo E."/>
            <person name="Sullivan J.T."/>
            <person name="Young J.P."/>
            <person name="Thomas-Oates J."/>
            <person name="Paulin L."/>
            <person name="Lindstrom K."/>
        </authorList>
    </citation>
    <scope>NUCLEOTIDE SEQUENCE [LARGE SCALE GENOMIC DNA]</scope>
    <source>
        <strain evidence="7">HAMBI 1141</strain>
        <plasmid evidence="7">II</plasmid>
    </source>
</reference>
<dbReference type="CDD" id="cd00254">
    <property type="entry name" value="LT-like"/>
    <property type="match status" value="1"/>
</dbReference>
<evidence type="ECO:0000256" key="1">
    <source>
        <dbReference type="ARBA" id="ARBA00007734"/>
    </source>
</evidence>
<dbReference type="Gene3D" id="1.10.530.10">
    <property type="match status" value="1"/>
</dbReference>
<dbReference type="PATRIC" id="fig|1028801.3.peg.5454"/>
<feature type="compositionally biased region" description="Low complexity" evidence="3">
    <location>
        <begin position="303"/>
        <end position="315"/>
    </location>
</feature>
<proteinExistence type="inferred from homology"/>
<evidence type="ECO:0000313" key="7">
    <source>
        <dbReference type="Proteomes" id="UP000028186"/>
    </source>
</evidence>
<organism evidence="6 7">
    <name type="scientific">Neorhizobium galegae bv. officinalis bv. officinalis str. HAMBI 1141</name>
    <dbReference type="NCBI Taxonomy" id="1028801"/>
    <lineage>
        <taxon>Bacteria</taxon>
        <taxon>Pseudomonadati</taxon>
        <taxon>Pseudomonadota</taxon>
        <taxon>Alphaproteobacteria</taxon>
        <taxon>Hyphomicrobiales</taxon>
        <taxon>Rhizobiaceae</taxon>
        <taxon>Rhizobium/Agrobacterium group</taxon>
        <taxon>Neorhizobium</taxon>
    </lineage>
</organism>
<evidence type="ECO:0000313" key="6">
    <source>
        <dbReference type="EMBL" id="CDN57687.1"/>
    </source>
</evidence>
<dbReference type="SUPFAM" id="SSF53955">
    <property type="entry name" value="Lysozyme-like"/>
    <property type="match status" value="1"/>
</dbReference>
<dbReference type="Pfam" id="PF01464">
    <property type="entry name" value="SLT"/>
    <property type="match status" value="1"/>
</dbReference>
<comment type="similarity">
    <text evidence="2">Belongs to the virb1 family.</text>
</comment>
<dbReference type="Proteomes" id="UP000028186">
    <property type="component" value="Plasmid pHAMBI1141a"/>
</dbReference>
<evidence type="ECO:0000256" key="2">
    <source>
        <dbReference type="ARBA" id="ARBA00009387"/>
    </source>
</evidence>
<dbReference type="AlphaFoldDB" id="A0A068TGV9"/>